<reference evidence="2" key="1">
    <citation type="journal article" date="2023" name="Front. Plant Sci.">
        <title>Chromosomal-level genome assembly of Melastoma candidum provides insights into trichome evolution.</title>
        <authorList>
            <person name="Zhong Y."/>
            <person name="Wu W."/>
            <person name="Sun C."/>
            <person name="Zou P."/>
            <person name="Liu Y."/>
            <person name="Dai S."/>
            <person name="Zhou R."/>
        </authorList>
    </citation>
    <scope>NUCLEOTIDE SEQUENCE [LARGE SCALE GENOMIC DNA]</scope>
</reference>
<proteinExistence type="predicted"/>
<keyword evidence="2" id="KW-1185">Reference proteome</keyword>
<comment type="caution">
    <text evidence="1">The sequence shown here is derived from an EMBL/GenBank/DDBJ whole genome shotgun (WGS) entry which is preliminary data.</text>
</comment>
<protein>
    <submittedName>
        <fullName evidence="1">Uncharacterized protein</fullName>
    </submittedName>
</protein>
<dbReference type="Proteomes" id="UP001057402">
    <property type="component" value="Chromosome 2"/>
</dbReference>
<organism evidence="1 2">
    <name type="scientific">Melastoma candidum</name>
    <dbReference type="NCBI Taxonomy" id="119954"/>
    <lineage>
        <taxon>Eukaryota</taxon>
        <taxon>Viridiplantae</taxon>
        <taxon>Streptophyta</taxon>
        <taxon>Embryophyta</taxon>
        <taxon>Tracheophyta</taxon>
        <taxon>Spermatophyta</taxon>
        <taxon>Magnoliopsida</taxon>
        <taxon>eudicotyledons</taxon>
        <taxon>Gunneridae</taxon>
        <taxon>Pentapetalae</taxon>
        <taxon>rosids</taxon>
        <taxon>malvids</taxon>
        <taxon>Myrtales</taxon>
        <taxon>Melastomataceae</taxon>
        <taxon>Melastomatoideae</taxon>
        <taxon>Melastomateae</taxon>
        <taxon>Melastoma</taxon>
    </lineage>
</organism>
<gene>
    <name evidence="1" type="ORF">MLD38_003053</name>
</gene>
<sequence length="299" mass="33062">MMSSSKQLIFLALILGLCPQQSQARTLGAGDDAMWQRYEQWMAHYGRVYGSDLEKEKRFQIFKENVIHIDDFNQAKDKPFKLGVNKFADLTNKEFESTYNRYKEHIFSPQESFKYENITVVPSTMDWRKKGAVTPIKNQQQCGCCWAFSAVAAVEGVHQISTGKLVSLSEQELVDCDIRGVDQGCQGGWMDSAFKFVKNHGLATEASYPYKGVDGKCNIKAEANAAVHITGYQDVLANSEASLLKATANQPVSVAIDAGDFNSSSTRAEYSPGHVERSSTTVLPSLVMGQTPMGPSTGW</sequence>
<accession>A0ACB9S101</accession>
<evidence type="ECO:0000313" key="2">
    <source>
        <dbReference type="Proteomes" id="UP001057402"/>
    </source>
</evidence>
<name>A0ACB9S101_9MYRT</name>
<dbReference type="EMBL" id="CM042881">
    <property type="protein sequence ID" value="KAI4384973.1"/>
    <property type="molecule type" value="Genomic_DNA"/>
</dbReference>
<evidence type="ECO:0000313" key="1">
    <source>
        <dbReference type="EMBL" id="KAI4384973.1"/>
    </source>
</evidence>